<dbReference type="Proteomes" id="UP000789860">
    <property type="component" value="Unassembled WGS sequence"/>
</dbReference>
<comment type="caution">
    <text evidence="1">The sequence shown here is derived from an EMBL/GenBank/DDBJ whole genome shotgun (WGS) entry which is preliminary data.</text>
</comment>
<accession>A0ACA9PZ49</accession>
<organism evidence="1 2">
    <name type="scientific">Scutellospora calospora</name>
    <dbReference type="NCBI Taxonomy" id="85575"/>
    <lineage>
        <taxon>Eukaryota</taxon>
        <taxon>Fungi</taxon>
        <taxon>Fungi incertae sedis</taxon>
        <taxon>Mucoromycota</taxon>
        <taxon>Glomeromycotina</taxon>
        <taxon>Glomeromycetes</taxon>
        <taxon>Diversisporales</taxon>
        <taxon>Gigasporaceae</taxon>
        <taxon>Scutellospora</taxon>
    </lineage>
</organism>
<reference evidence="1" key="1">
    <citation type="submission" date="2021-06" db="EMBL/GenBank/DDBJ databases">
        <authorList>
            <person name="Kallberg Y."/>
            <person name="Tangrot J."/>
            <person name="Rosling A."/>
        </authorList>
    </citation>
    <scope>NUCLEOTIDE SEQUENCE</scope>
    <source>
        <strain evidence="1">AU212A</strain>
    </source>
</reference>
<feature type="non-terminal residue" evidence="1">
    <location>
        <position position="56"/>
    </location>
</feature>
<gene>
    <name evidence="1" type="ORF">SCALOS_LOCUS11465</name>
</gene>
<feature type="non-terminal residue" evidence="1">
    <location>
        <position position="1"/>
    </location>
</feature>
<sequence>DELLMALKGNIEAVDTFFLELNNNNILFGGKIFIGLESIKSSSIWNLFEVYDLQQP</sequence>
<dbReference type="EMBL" id="CAJVPM010050330">
    <property type="protein sequence ID" value="CAG8726889.1"/>
    <property type="molecule type" value="Genomic_DNA"/>
</dbReference>
<evidence type="ECO:0000313" key="2">
    <source>
        <dbReference type="Proteomes" id="UP000789860"/>
    </source>
</evidence>
<name>A0ACA9PZ49_9GLOM</name>
<keyword evidence="2" id="KW-1185">Reference proteome</keyword>
<evidence type="ECO:0000313" key="1">
    <source>
        <dbReference type="EMBL" id="CAG8726889.1"/>
    </source>
</evidence>
<protein>
    <submittedName>
        <fullName evidence="1">10851_t:CDS:1</fullName>
    </submittedName>
</protein>
<proteinExistence type="predicted"/>